<dbReference type="Pfam" id="PF03914">
    <property type="entry name" value="CBF"/>
    <property type="match status" value="1"/>
</dbReference>
<dbReference type="InterPro" id="IPR032675">
    <property type="entry name" value="LRR_dom_sf"/>
</dbReference>
<evidence type="ECO:0000259" key="2">
    <source>
        <dbReference type="Pfam" id="PF03914"/>
    </source>
</evidence>
<dbReference type="EMBL" id="HG994584">
    <property type="protein sequence ID" value="CAF2947289.1"/>
    <property type="molecule type" value="Genomic_DNA"/>
</dbReference>
<dbReference type="InterPro" id="IPR005612">
    <property type="entry name" value="CCAAT-binding_factor"/>
</dbReference>
<dbReference type="GO" id="GO:0030692">
    <property type="term" value="C:Noc4p-Nop14p complex"/>
    <property type="evidence" value="ECO:0007669"/>
    <property type="project" value="TreeGrafter"/>
</dbReference>
<comment type="similarity">
    <text evidence="1">Belongs to the CBF/MAK21 family.</text>
</comment>
<organism evidence="3 4">
    <name type="scientific">Lepeophtheirus salmonis</name>
    <name type="common">Salmon louse</name>
    <name type="synonym">Caligus salmonis</name>
    <dbReference type="NCBI Taxonomy" id="72036"/>
    <lineage>
        <taxon>Eukaryota</taxon>
        <taxon>Metazoa</taxon>
        <taxon>Ecdysozoa</taxon>
        <taxon>Arthropoda</taxon>
        <taxon>Crustacea</taxon>
        <taxon>Multicrustacea</taxon>
        <taxon>Hexanauplia</taxon>
        <taxon>Copepoda</taxon>
        <taxon>Siphonostomatoida</taxon>
        <taxon>Caligidae</taxon>
        <taxon>Lepeophtheirus</taxon>
    </lineage>
</organism>
<dbReference type="OrthoDB" id="16120at2759"/>
<dbReference type="InterPro" id="IPR027193">
    <property type="entry name" value="Noc4"/>
</dbReference>
<keyword evidence="4" id="KW-1185">Reference proteome</keyword>
<dbReference type="Gene3D" id="3.80.10.10">
    <property type="entry name" value="Ribonuclease Inhibitor"/>
    <property type="match status" value="1"/>
</dbReference>
<evidence type="ECO:0000313" key="4">
    <source>
        <dbReference type="Proteomes" id="UP000675881"/>
    </source>
</evidence>
<protein>
    <submittedName>
        <fullName evidence="3">NOC4</fullName>
    </submittedName>
</protein>
<name>A0A7R8H9D1_LEPSM</name>
<dbReference type="PANTHER" id="PTHR12455:SF0">
    <property type="entry name" value="NUCLEOLAR COMPLEX PROTEIN 4 HOMOLOG"/>
    <property type="match status" value="1"/>
</dbReference>
<accession>A0A7R8H9D1</accession>
<dbReference type="Proteomes" id="UP000675881">
    <property type="component" value="Chromosome 5"/>
</dbReference>
<evidence type="ECO:0000256" key="1">
    <source>
        <dbReference type="ARBA" id="ARBA00007797"/>
    </source>
</evidence>
<sequence length="829" mass="95173">MDWNRKSKRDEIRRQTELVLKDRKNANLITEIVGLMDQDEEHWVIPMAQTALSKIVDHLIRQGDLDYKISDGEEEDKEGKELSAMEKYRSWIQDTYSEIYDKTLRLLQYHGKKKENTIREVSLVMIMKWLVTFHEKNTRIGEANWTEHDLKTPPCTYFAYAQSEILNFNDSQSGPSLICHSPSGDSIYKYDYEVTKKNFSSLWEEFLRKTKLTPELYKRVLIIISDKVMPYLSRPLLLTDFLVNSYNVGGSISLLALKGVFTLIQNIIWSIRTFILNYIFLTSSYLPEYLVASFIKRLSRIALNAPANSLPLVFNFIGNLLLRHKGLIKMIKEDGSPNEDPYLADEVDPSKCKAVDSSLWEIETLMSHSLPQVSQSARFINKRLPEIEWDLSVSLETTMQDMMDKESKKKNLQEDLCDTAEVLNLRGVWLKDKEREIFIESLRSKRNIRKLSIPYIASNHMLDVLSRNSSQLIYLDIGGSSELSLAGLTRLHTVKLISGCRNSDLCHTLQYLNLGGVGKLQLPPENVADILFKLKNLISIGSYPYTGEAAALSKKKSGDPEFKLKLRYMHDSDTDCGRFISLIKILPDLIGCFLYNPEDAVLKYLHSFKALKKLKVSKTKASLLQESLEKLGSQGLMELECINLRENLDLSIVAQTCPDLTVLEIFYSRGVMVSSFENFKFNRMKKISIYCTEIPSYSCRPILLSVPHVEKLTLSQCDSLTDDSFFEILGDNSFQDLVELTILQAPFLTVQTIRCIMTCLDKLTFLGKLDTWNVLWTQVEEVRSEIKEYNLKLKLWESFSANDINGELGEMNLRNNVFPEGAEYLPHFG</sequence>
<dbReference type="GO" id="GO:0042254">
    <property type="term" value="P:ribosome biogenesis"/>
    <property type="evidence" value="ECO:0007669"/>
    <property type="project" value="InterPro"/>
</dbReference>
<feature type="domain" description="CCAAT-binding factor" evidence="2">
    <location>
        <begin position="274"/>
        <end position="377"/>
    </location>
</feature>
<dbReference type="AlphaFoldDB" id="A0A7R8H9D1"/>
<dbReference type="SUPFAM" id="SSF52047">
    <property type="entry name" value="RNI-like"/>
    <property type="match status" value="2"/>
</dbReference>
<evidence type="ECO:0000313" key="3">
    <source>
        <dbReference type="EMBL" id="CAF2947289.1"/>
    </source>
</evidence>
<dbReference type="GO" id="GO:0032040">
    <property type="term" value="C:small-subunit processome"/>
    <property type="evidence" value="ECO:0007669"/>
    <property type="project" value="TreeGrafter"/>
</dbReference>
<proteinExistence type="inferred from homology"/>
<gene>
    <name evidence="3" type="ORF">LSAA_10237</name>
</gene>
<reference evidence="3" key="1">
    <citation type="submission" date="2021-02" db="EMBL/GenBank/DDBJ databases">
        <authorList>
            <person name="Bekaert M."/>
        </authorList>
    </citation>
    <scope>NUCLEOTIDE SEQUENCE</scope>
    <source>
        <strain evidence="3">IoA-00</strain>
    </source>
</reference>
<dbReference type="PANTHER" id="PTHR12455">
    <property type="entry name" value="NUCLEOLAR COMPLEX PROTEIN 4"/>
    <property type="match status" value="1"/>
</dbReference>